<comment type="similarity">
    <text evidence="2 7 8">Belongs to the E2F/DP family.</text>
</comment>
<dbReference type="SMART" id="SM01372">
    <property type="entry name" value="E2F_TDP"/>
    <property type="match status" value="1"/>
</dbReference>
<dbReference type="GO" id="GO:0000981">
    <property type="term" value="F:DNA-binding transcription factor activity, RNA polymerase II-specific"/>
    <property type="evidence" value="ECO:0007669"/>
    <property type="project" value="TreeGrafter"/>
</dbReference>
<evidence type="ECO:0000259" key="11">
    <source>
        <dbReference type="SMART" id="SM01372"/>
    </source>
</evidence>
<dbReference type="Gene3D" id="1.20.140.80">
    <property type="entry name" value="Transcription factor DP"/>
    <property type="match status" value="1"/>
</dbReference>
<dbReference type="PANTHER" id="PTHR12548">
    <property type="entry name" value="TRANSCRIPTION FACTOR DP"/>
    <property type="match status" value="1"/>
</dbReference>
<evidence type="ECO:0000256" key="3">
    <source>
        <dbReference type="ARBA" id="ARBA00023015"/>
    </source>
</evidence>
<feature type="compositionally biased region" description="Basic residues" evidence="9">
    <location>
        <begin position="109"/>
        <end position="120"/>
    </location>
</feature>
<dbReference type="PANTHER" id="PTHR12548:SF4">
    <property type="entry name" value="TRANSCRIPTION FACTOR DP-1"/>
    <property type="match status" value="1"/>
</dbReference>
<dbReference type="FunFam" id="1.20.140.80:FF:000001">
    <property type="entry name" value="Transcription factor"/>
    <property type="match status" value="1"/>
</dbReference>
<keyword evidence="4 7" id="KW-0238">DNA-binding</keyword>
<dbReference type="GO" id="GO:0005667">
    <property type="term" value="C:transcription regulator complex"/>
    <property type="evidence" value="ECO:0007669"/>
    <property type="project" value="InterPro"/>
</dbReference>
<dbReference type="InterPro" id="IPR036388">
    <property type="entry name" value="WH-like_DNA-bd_sf"/>
</dbReference>
<dbReference type="GO" id="GO:0051726">
    <property type="term" value="P:regulation of cell cycle"/>
    <property type="evidence" value="ECO:0007669"/>
    <property type="project" value="InterPro"/>
</dbReference>
<dbReference type="FunFam" id="1.10.10.10:FF:000047">
    <property type="entry name" value="Transcription factor"/>
    <property type="match status" value="1"/>
</dbReference>
<organism evidence="12 13">
    <name type="scientific">Neogobius melanostomus</name>
    <name type="common">round goby</name>
    <dbReference type="NCBI Taxonomy" id="47308"/>
    <lineage>
        <taxon>Eukaryota</taxon>
        <taxon>Metazoa</taxon>
        <taxon>Chordata</taxon>
        <taxon>Craniata</taxon>
        <taxon>Vertebrata</taxon>
        <taxon>Euteleostomi</taxon>
        <taxon>Actinopterygii</taxon>
        <taxon>Neopterygii</taxon>
        <taxon>Teleostei</taxon>
        <taxon>Neoteleostei</taxon>
        <taxon>Acanthomorphata</taxon>
        <taxon>Gobiaria</taxon>
        <taxon>Gobiiformes</taxon>
        <taxon>Gobioidei</taxon>
        <taxon>Gobiidae</taxon>
        <taxon>Benthophilinae</taxon>
        <taxon>Neogobiini</taxon>
        <taxon>Neogobius</taxon>
    </lineage>
</organism>
<keyword evidence="5 7" id="KW-0804">Transcription</keyword>
<evidence type="ECO:0000313" key="12">
    <source>
        <dbReference type="Ensembl" id="ENSNMLP00000032438.1"/>
    </source>
</evidence>
<comment type="subcellular location">
    <subcellularLocation>
        <location evidence="1 7 8">Nucleus</location>
    </subcellularLocation>
</comment>
<feature type="domain" description="Transcription factor DP C-terminal" evidence="10">
    <location>
        <begin position="232"/>
        <end position="376"/>
    </location>
</feature>
<dbReference type="Gene3D" id="1.10.10.10">
    <property type="entry name" value="Winged helix-like DNA-binding domain superfamily/Winged helix DNA-binding domain"/>
    <property type="match status" value="1"/>
</dbReference>
<dbReference type="InterPro" id="IPR037241">
    <property type="entry name" value="E2F-DP_heterodim"/>
</dbReference>
<dbReference type="CDD" id="cd14458">
    <property type="entry name" value="DP_DD"/>
    <property type="match status" value="1"/>
</dbReference>
<evidence type="ECO:0000256" key="7">
    <source>
        <dbReference type="PIRNR" id="PIRNR009404"/>
    </source>
</evidence>
<feature type="compositionally biased region" description="Polar residues" evidence="9">
    <location>
        <begin position="401"/>
        <end position="412"/>
    </location>
</feature>
<protein>
    <recommendedName>
        <fullName evidence="7">Transcription factor</fullName>
    </recommendedName>
</protein>
<feature type="compositionally biased region" description="Acidic residues" evidence="9">
    <location>
        <begin position="424"/>
        <end position="439"/>
    </location>
</feature>
<name>A0A8C6WUA3_9GOBI</name>
<evidence type="ECO:0000313" key="13">
    <source>
        <dbReference type="Proteomes" id="UP000694523"/>
    </source>
</evidence>
<evidence type="ECO:0000256" key="4">
    <source>
        <dbReference type="ARBA" id="ARBA00023125"/>
    </source>
</evidence>
<dbReference type="GO" id="GO:0000977">
    <property type="term" value="F:RNA polymerase II transcription regulatory region sequence-specific DNA binding"/>
    <property type="evidence" value="ECO:0007669"/>
    <property type="project" value="TreeGrafter"/>
</dbReference>
<dbReference type="SUPFAM" id="SSF46785">
    <property type="entry name" value="Winged helix' DNA-binding domain"/>
    <property type="match status" value="1"/>
</dbReference>
<dbReference type="Pfam" id="PF02319">
    <property type="entry name" value="WHD_E2F_TDP"/>
    <property type="match status" value="1"/>
</dbReference>
<dbReference type="GO" id="GO:0005634">
    <property type="term" value="C:nucleus"/>
    <property type="evidence" value="ECO:0007669"/>
    <property type="project" value="UniProtKB-SubCell"/>
</dbReference>
<dbReference type="Ensembl" id="ENSNMLT00000036117.1">
    <property type="protein sequence ID" value="ENSNMLP00000032438.1"/>
    <property type="gene ID" value="ENSNMLG00000020221.1"/>
</dbReference>
<feature type="region of interest" description="Disordered" evidence="9">
    <location>
        <begin position="390"/>
        <end position="439"/>
    </location>
</feature>
<evidence type="ECO:0000256" key="6">
    <source>
        <dbReference type="ARBA" id="ARBA00023242"/>
    </source>
</evidence>
<evidence type="ECO:0000259" key="10">
    <source>
        <dbReference type="SMART" id="SM01138"/>
    </source>
</evidence>
<reference evidence="12" key="1">
    <citation type="submission" date="2025-08" db="UniProtKB">
        <authorList>
            <consortium name="Ensembl"/>
        </authorList>
    </citation>
    <scope>IDENTIFICATION</scope>
</reference>
<dbReference type="InterPro" id="IPR014889">
    <property type="entry name" value="Transc_factor_DP_C"/>
</dbReference>
<evidence type="ECO:0000256" key="9">
    <source>
        <dbReference type="SAM" id="MobiDB-lite"/>
    </source>
</evidence>
<proteinExistence type="inferred from homology"/>
<feature type="region of interest" description="Disordered" evidence="9">
    <location>
        <begin position="78"/>
        <end position="120"/>
    </location>
</feature>
<dbReference type="InterPro" id="IPR038168">
    <property type="entry name" value="TF_DP_C_sf"/>
</dbReference>
<accession>A0A8C6WUA3</accession>
<feature type="compositionally biased region" description="Polar residues" evidence="9">
    <location>
        <begin position="78"/>
        <end position="106"/>
    </location>
</feature>
<keyword evidence="6 7" id="KW-0539">Nucleus</keyword>
<dbReference type="InterPro" id="IPR036390">
    <property type="entry name" value="WH_DNA-bd_sf"/>
</dbReference>
<dbReference type="InterPro" id="IPR003316">
    <property type="entry name" value="E2F_WHTH_DNA-bd_dom"/>
</dbReference>
<keyword evidence="13" id="KW-1185">Reference proteome</keyword>
<dbReference type="SMART" id="SM01138">
    <property type="entry name" value="DP"/>
    <property type="match status" value="1"/>
</dbReference>
<dbReference type="Proteomes" id="UP000694523">
    <property type="component" value="Unplaced"/>
</dbReference>
<dbReference type="InterPro" id="IPR015648">
    <property type="entry name" value="Transcrpt_fac_DP"/>
</dbReference>
<evidence type="ECO:0000256" key="1">
    <source>
        <dbReference type="ARBA" id="ARBA00004123"/>
    </source>
</evidence>
<sequence length="439" mass="48757">MAKDAGIIEANGELKVFIDQNLSPSKGVLSLVTVQPTATPVAKQLLPKTLGPSNVNIAAHMQHVPHMVIGTPQRPTVSNTILVNSPHTPSSQFLTQSQPPDASPWSSGKRGKKGEKNGKGLRHFSMKVCEKVQKKGITTYNEVADELVAEFSSAADNHMSPNDAHVYDQKNIRRRVYDALNVLMAMNIISKEKKEIKWIGLPTNSAQECQNLEVKINLLKYFGLVIMLSSNNIIFNTQVERQRRLERIKQKQSQLQELILQQIAFKNLVQRNRQTEQQANRPPPPNSIIHLPFIIVNTSKKTVIDCSISNDKFEYLFNFDSMFEIHDDIEVLKRMGMACGLEVGKCSTEDLKVARSLVPKALEPYVIEMAKGPISNVYMTGGSSTNGARYPAGSDGCTDGTMASSSNDSHYSGSRVETPVSYMGDDDDEDEYDENDDED</sequence>
<keyword evidence="3 7" id="KW-0805">Transcription regulation</keyword>
<dbReference type="PIRSF" id="PIRSF009404">
    <property type="entry name" value="Transcription_factor_DP"/>
    <property type="match status" value="1"/>
</dbReference>
<reference evidence="12" key="2">
    <citation type="submission" date="2025-09" db="UniProtKB">
        <authorList>
            <consortium name="Ensembl"/>
        </authorList>
    </citation>
    <scope>IDENTIFICATION</scope>
</reference>
<dbReference type="AlphaFoldDB" id="A0A8C6WUA3"/>
<evidence type="ECO:0000256" key="8">
    <source>
        <dbReference type="RuleBase" id="RU003796"/>
    </source>
</evidence>
<dbReference type="Pfam" id="PF08781">
    <property type="entry name" value="DP"/>
    <property type="match status" value="1"/>
</dbReference>
<evidence type="ECO:0000256" key="2">
    <source>
        <dbReference type="ARBA" id="ARBA00010940"/>
    </source>
</evidence>
<dbReference type="SUPFAM" id="SSF144074">
    <property type="entry name" value="E2F-DP heterodimerization region"/>
    <property type="match status" value="1"/>
</dbReference>
<evidence type="ECO:0000256" key="5">
    <source>
        <dbReference type="ARBA" id="ARBA00023163"/>
    </source>
</evidence>
<feature type="domain" description="E2F/DP family winged-helix DNA-binding" evidence="11">
    <location>
        <begin position="116"/>
        <end position="200"/>
    </location>
</feature>